<dbReference type="EMBL" id="LDJR01000060">
    <property type="protein sequence ID" value="OAK67520.1"/>
    <property type="molecule type" value="Genomic_DNA"/>
</dbReference>
<proteinExistence type="predicted"/>
<dbReference type="STRING" id="217031.ABB05_20565"/>
<reference evidence="1 2" key="1">
    <citation type="submission" date="2015-05" db="EMBL/GenBank/DDBJ databases">
        <title>Comparison of genome.</title>
        <authorList>
            <person name="Zheng Z."/>
            <person name="Sun M."/>
        </authorList>
    </citation>
    <scope>NUCLEOTIDE SEQUENCE [LARGE SCALE GENOMIC DNA]</scope>
    <source>
        <strain evidence="1 2">G25-74</strain>
    </source>
</reference>
<dbReference type="RefSeq" id="WP_057982705.1">
    <property type="nucleotide sequence ID" value="NZ_JAGGKH010000010.1"/>
</dbReference>
<evidence type="ECO:0008006" key="3">
    <source>
        <dbReference type="Google" id="ProtNLM"/>
    </source>
</evidence>
<gene>
    <name evidence="1" type="ORF">ABB05_20565</name>
</gene>
<name>A0A177ZJJ6_9BACI</name>
<organism evidence="1 2">
    <name type="scientific">Lederbergia galactosidilytica</name>
    <dbReference type="NCBI Taxonomy" id="217031"/>
    <lineage>
        <taxon>Bacteria</taxon>
        <taxon>Bacillati</taxon>
        <taxon>Bacillota</taxon>
        <taxon>Bacilli</taxon>
        <taxon>Bacillales</taxon>
        <taxon>Bacillaceae</taxon>
        <taxon>Lederbergia</taxon>
    </lineage>
</organism>
<sequence>MLNDHQRLMNVFALSGEVTGRKKLQKMIYIAKKLGFPFQEKFEFHFYGPYSEELSLRVEELCNFGFLDEKKEDKGGYSQYKYKMTTAGSEFLKEYDTEVPNLKECLFSMNEQNARFLELVSTVLYFEQDSREEVEGKIQTLKPKQGYTSEEIEEAYQYIAMLRKTKNSYNTSEISSFQS</sequence>
<dbReference type="OrthoDB" id="5507947at2"/>
<protein>
    <recommendedName>
        <fullName evidence="3">YwgA family protein</fullName>
    </recommendedName>
</protein>
<evidence type="ECO:0000313" key="2">
    <source>
        <dbReference type="Proteomes" id="UP000077881"/>
    </source>
</evidence>
<accession>A0A177ZJJ6</accession>
<evidence type="ECO:0000313" key="1">
    <source>
        <dbReference type="EMBL" id="OAK67520.1"/>
    </source>
</evidence>
<dbReference type="Proteomes" id="UP000077881">
    <property type="component" value="Unassembled WGS sequence"/>
</dbReference>
<keyword evidence="2" id="KW-1185">Reference proteome</keyword>
<comment type="caution">
    <text evidence="1">The sequence shown here is derived from an EMBL/GenBank/DDBJ whole genome shotgun (WGS) entry which is preliminary data.</text>
</comment>
<dbReference type="AlphaFoldDB" id="A0A177ZJJ6"/>
<dbReference type="PATRIC" id="fig|217031.6.peg.4469"/>